<dbReference type="Gene3D" id="1.20.140.150">
    <property type="match status" value="1"/>
</dbReference>
<keyword evidence="2 5" id="KW-0812">Transmembrane</keyword>
<reference evidence="6" key="2">
    <citation type="submission" date="2020-11" db="EMBL/GenBank/DDBJ databases">
        <authorList>
            <person name="McCartney M.A."/>
            <person name="Auch B."/>
            <person name="Kono T."/>
            <person name="Mallez S."/>
            <person name="Becker A."/>
            <person name="Gohl D.M."/>
            <person name="Silverstein K.A.T."/>
            <person name="Koren S."/>
            <person name="Bechman K.B."/>
            <person name="Herman A."/>
            <person name="Abrahante J.E."/>
            <person name="Garbe J."/>
        </authorList>
    </citation>
    <scope>NUCLEOTIDE SEQUENCE</scope>
    <source>
        <strain evidence="6">Duluth1</strain>
        <tissue evidence="6">Whole animal</tissue>
    </source>
</reference>
<feature type="transmembrane region" description="Helical" evidence="5">
    <location>
        <begin position="108"/>
        <end position="131"/>
    </location>
</feature>
<dbReference type="EMBL" id="JAIWYP010000010">
    <property type="protein sequence ID" value="KAH3752861.1"/>
    <property type="molecule type" value="Genomic_DNA"/>
</dbReference>
<sequence length="187" mass="20701">MDAKAGVLMSIIACVMNIIGLAIPYWLEFSRSEAGQSVSYNYGLWSMCAHEESFYKCAVFKSETVPDVFLQARYIEIAASILMFFSIIWGVVQTVLHTPKALFTKPSGVVCFIAGILALVGCIVFAANSFIKTMMTGYHYHAGFAMCIIAGVLSLPICIKSRLPDSAFRLLYTMRTPLARGSHYPLW</sequence>
<dbReference type="Pfam" id="PF10242">
    <property type="entry name" value="L_HMGIC_fpl"/>
    <property type="match status" value="1"/>
</dbReference>
<gene>
    <name evidence="6" type="ORF">DPMN_187487</name>
</gene>
<dbReference type="Proteomes" id="UP000828390">
    <property type="component" value="Unassembled WGS sequence"/>
</dbReference>
<evidence type="ECO:0000256" key="1">
    <source>
        <dbReference type="ARBA" id="ARBA00004141"/>
    </source>
</evidence>
<name>A0A9D4I7J6_DREPO</name>
<evidence type="ECO:0000256" key="2">
    <source>
        <dbReference type="ARBA" id="ARBA00022692"/>
    </source>
</evidence>
<keyword evidence="3 5" id="KW-1133">Transmembrane helix</keyword>
<dbReference type="GO" id="GO:0016020">
    <property type="term" value="C:membrane"/>
    <property type="evidence" value="ECO:0007669"/>
    <property type="project" value="UniProtKB-SubCell"/>
</dbReference>
<evidence type="ECO:0008006" key="8">
    <source>
        <dbReference type="Google" id="ProtNLM"/>
    </source>
</evidence>
<feature type="transmembrane region" description="Helical" evidence="5">
    <location>
        <begin position="137"/>
        <end position="159"/>
    </location>
</feature>
<evidence type="ECO:0000313" key="7">
    <source>
        <dbReference type="Proteomes" id="UP000828390"/>
    </source>
</evidence>
<keyword evidence="7" id="KW-1185">Reference proteome</keyword>
<comment type="caution">
    <text evidence="6">The sequence shown here is derived from an EMBL/GenBank/DDBJ whole genome shotgun (WGS) entry which is preliminary data.</text>
</comment>
<dbReference type="InterPro" id="IPR019372">
    <property type="entry name" value="LHFPL"/>
</dbReference>
<dbReference type="AlphaFoldDB" id="A0A9D4I7J6"/>
<evidence type="ECO:0000313" key="6">
    <source>
        <dbReference type="EMBL" id="KAH3752861.1"/>
    </source>
</evidence>
<evidence type="ECO:0000256" key="3">
    <source>
        <dbReference type="ARBA" id="ARBA00022989"/>
    </source>
</evidence>
<organism evidence="6 7">
    <name type="scientific">Dreissena polymorpha</name>
    <name type="common">Zebra mussel</name>
    <name type="synonym">Mytilus polymorpha</name>
    <dbReference type="NCBI Taxonomy" id="45954"/>
    <lineage>
        <taxon>Eukaryota</taxon>
        <taxon>Metazoa</taxon>
        <taxon>Spiralia</taxon>
        <taxon>Lophotrochozoa</taxon>
        <taxon>Mollusca</taxon>
        <taxon>Bivalvia</taxon>
        <taxon>Autobranchia</taxon>
        <taxon>Heteroconchia</taxon>
        <taxon>Euheterodonta</taxon>
        <taxon>Imparidentia</taxon>
        <taxon>Neoheterodontei</taxon>
        <taxon>Myida</taxon>
        <taxon>Dreissenoidea</taxon>
        <taxon>Dreissenidae</taxon>
        <taxon>Dreissena</taxon>
    </lineage>
</organism>
<accession>A0A9D4I7J6</accession>
<evidence type="ECO:0000256" key="4">
    <source>
        <dbReference type="ARBA" id="ARBA00023136"/>
    </source>
</evidence>
<comment type="subcellular location">
    <subcellularLocation>
        <location evidence="1">Membrane</location>
        <topology evidence="1">Multi-pass membrane protein</topology>
    </subcellularLocation>
</comment>
<proteinExistence type="predicted"/>
<evidence type="ECO:0000256" key="5">
    <source>
        <dbReference type="SAM" id="Phobius"/>
    </source>
</evidence>
<feature type="transmembrane region" description="Helical" evidence="5">
    <location>
        <begin position="74"/>
        <end position="96"/>
    </location>
</feature>
<protein>
    <recommendedName>
        <fullName evidence="8">Claudin</fullName>
    </recommendedName>
</protein>
<reference evidence="6" key="1">
    <citation type="journal article" date="2019" name="bioRxiv">
        <title>The Genome of the Zebra Mussel, Dreissena polymorpha: A Resource for Invasive Species Research.</title>
        <authorList>
            <person name="McCartney M.A."/>
            <person name="Auch B."/>
            <person name="Kono T."/>
            <person name="Mallez S."/>
            <person name="Zhang Y."/>
            <person name="Obille A."/>
            <person name="Becker A."/>
            <person name="Abrahante J.E."/>
            <person name="Garbe J."/>
            <person name="Badalamenti J.P."/>
            <person name="Herman A."/>
            <person name="Mangelson H."/>
            <person name="Liachko I."/>
            <person name="Sullivan S."/>
            <person name="Sone E.D."/>
            <person name="Koren S."/>
            <person name="Silverstein K.A.T."/>
            <person name="Beckman K.B."/>
            <person name="Gohl D.M."/>
        </authorList>
    </citation>
    <scope>NUCLEOTIDE SEQUENCE</scope>
    <source>
        <strain evidence="6">Duluth1</strain>
        <tissue evidence="6">Whole animal</tissue>
    </source>
</reference>
<feature type="transmembrane region" description="Helical" evidence="5">
    <location>
        <begin position="7"/>
        <end position="27"/>
    </location>
</feature>
<keyword evidence="4 5" id="KW-0472">Membrane</keyword>